<accession>Q7NPA4</accession>
<dbReference type="InterPro" id="IPR028994">
    <property type="entry name" value="Integrin_alpha_N"/>
</dbReference>
<protein>
    <submittedName>
        <fullName evidence="2">Glr0153 protein</fullName>
    </submittedName>
</protein>
<dbReference type="EnsemblBacteria" id="BAC88094">
    <property type="protein sequence ID" value="BAC88094"/>
    <property type="gene ID" value="BAC88094"/>
</dbReference>
<feature type="domain" description="PLL-like beta propeller" evidence="1">
    <location>
        <begin position="416"/>
        <end position="606"/>
    </location>
</feature>
<dbReference type="PANTHER" id="PTHR39431">
    <property type="entry name" value="FRPA/C-RELATED PROTEIN"/>
    <property type="match status" value="1"/>
</dbReference>
<reference evidence="2 3" key="2">
    <citation type="journal article" date="2003" name="DNA Res.">
        <title>Complete genome structure of Gloeobacter violaceus PCC 7421, a cyanobacterium that lacks thylakoids (supplement).</title>
        <authorList>
            <person name="Nakamura Y."/>
            <person name="Kaneko T."/>
            <person name="Sato S."/>
            <person name="Mimuro M."/>
            <person name="Miyashita H."/>
            <person name="Tsuchiya T."/>
            <person name="Sasamoto S."/>
            <person name="Watanabe A."/>
            <person name="Kawashima K."/>
            <person name="Kishida Y."/>
            <person name="Kiyokawa C."/>
            <person name="Kohara M."/>
            <person name="Matsumoto M."/>
            <person name="Matsuno A."/>
            <person name="Nakazaki N."/>
            <person name="Shimpo S."/>
            <person name="Takeuchi C."/>
            <person name="Yamada M."/>
            <person name="Tabata S."/>
        </authorList>
    </citation>
    <scope>NUCLEOTIDE SEQUENCE [LARGE SCALE GENOMIC DNA]</scope>
    <source>
        <strain evidence="3">ATCC 29082 / PCC 7421</strain>
    </source>
</reference>
<dbReference type="HOGENOM" id="CLU_297856_0_0_3"/>
<dbReference type="PATRIC" id="fig|251221.4.peg.153"/>
<keyword evidence="3" id="KW-1185">Reference proteome</keyword>
<evidence type="ECO:0000313" key="2">
    <source>
        <dbReference type="EMBL" id="BAC88094.1"/>
    </source>
</evidence>
<evidence type="ECO:0000259" key="1">
    <source>
        <dbReference type="Pfam" id="PF26607"/>
    </source>
</evidence>
<gene>
    <name evidence="2" type="ordered locus">glr0153</name>
</gene>
<dbReference type="OrthoDB" id="6074739at2"/>
<dbReference type="STRING" id="251221.gene:10757622"/>
<dbReference type="Pfam" id="PF26607">
    <property type="entry name" value="DUF8189"/>
    <property type="match status" value="1"/>
</dbReference>
<dbReference type="Proteomes" id="UP000000557">
    <property type="component" value="Chromosome"/>
</dbReference>
<dbReference type="KEGG" id="gvi:glr0153"/>
<sequence length="1010" mass="106744">MVYKDTREFDMSILNLRSSSKGSILSHLSEGIVLSCILVFTTSGIANAQEFATTATTIVNNQVDIYALGEGIGIVLAENVTIGGTPVYYEAPEGTREIQYIAPLFANGRLLVGYLTDKPSVSIGPGFLRLFPILPVKFIKNLGFPYGRATMVYFGRSSLNYNTSDNKHDPYYFNVSTGDWSTCPSETNSSTALFKLAASAVPNTYSISGGFGFDFDGRADPSYFDKSTSNWVARFSSVNQTVTLGNFGNSSTDIPAVDDFDADGVSDRTVFRSTTNDWFSIYSSLLRNSGRIIRVPSSGTLHTVAPTGSGTLAWMYRSSSSTAAWNPPAYFGSGVTGNPALIRLAYDSSLRAVYRNTSGGLTEYKLPAGGSGWQKVADFGSGIVGNPSLVETVNGNMWVVAPNSSGGLSAYSKVYNTSWGLFSNFGSNVFGNPSLIRLAFDGSLQVVVPNGNGLAHYQLPPYGSWQKIADFGSGVVSNPTLLETVNGNMWALVGNSSGGLTAFSRVYGTTWGATSFGSGLSGTPAFAKRTSDGALEAIAIKQTGGLAEYRLLPGGSAWTKQADFATSVTGNPLLIDTTGGNLSVVAPGVSGGLAHYTRGASSGWSGAVASASIPGRGASLGAFPAAGFVGRPIPADYDGDGRADRAAFDANSYTYQIKQSSDGVTRTHGPFKTSSGGTMVFELPGDYDGDGKVDPAAVNASTYNGCPFSPDGVCTNFDIVFRSSANGGTNLQTTVVAYGGQPIDGYLYPLVGDFDGDGKDDPAYFFPAFNVTYYVSSLNQTVVESGPGCGYGYETVNNFTNVGINFAISPILIDTKGDGFALTAADGGVLFDLQGRGGIAKNAWTETGSDDAFLVLDRDENGTIDDGRELFGNHTAQPASVEPNGFLALAEFDKTAHGGNGDGAISAADTVFYRLRLWLDANHDGISQPAELVALQDKGIARLALEYAQSPLKDRHGNAFRYRARVYDQSGATNGRWAWDVFFAVAKPKSREGLMPMGKQVLIYQQPVGQ</sequence>
<evidence type="ECO:0000313" key="3">
    <source>
        <dbReference type="Proteomes" id="UP000000557"/>
    </source>
</evidence>
<dbReference type="InParanoid" id="Q7NPA4"/>
<dbReference type="SUPFAM" id="SSF69318">
    <property type="entry name" value="Integrin alpha N-terminal domain"/>
    <property type="match status" value="1"/>
</dbReference>
<dbReference type="PANTHER" id="PTHR39431:SF1">
    <property type="entry name" value="FRPA_C-RELATED PROTEIN"/>
    <property type="match status" value="1"/>
</dbReference>
<name>Q7NPA4_GLOVI</name>
<dbReference type="AlphaFoldDB" id="Q7NPA4"/>
<organism evidence="2 3">
    <name type="scientific">Gloeobacter violaceus (strain ATCC 29082 / PCC 7421)</name>
    <dbReference type="NCBI Taxonomy" id="251221"/>
    <lineage>
        <taxon>Bacteria</taxon>
        <taxon>Bacillati</taxon>
        <taxon>Cyanobacteriota</taxon>
        <taxon>Cyanophyceae</taxon>
        <taxon>Gloeobacterales</taxon>
        <taxon>Gloeobacteraceae</taxon>
        <taxon>Gloeobacter</taxon>
    </lineage>
</organism>
<dbReference type="eggNOG" id="COG3191">
    <property type="taxonomic scope" value="Bacteria"/>
</dbReference>
<reference evidence="2 3" key="1">
    <citation type="journal article" date="2003" name="DNA Res.">
        <title>Complete genome structure of Gloeobacter violaceus PCC 7421, a cyanobacterium that lacks thylakoids.</title>
        <authorList>
            <person name="Nakamura Y."/>
            <person name="Kaneko T."/>
            <person name="Sato S."/>
            <person name="Mimuro M."/>
            <person name="Miyashita H."/>
            <person name="Tsuchiya T."/>
            <person name="Sasamoto S."/>
            <person name="Watanabe A."/>
            <person name="Kawashima K."/>
            <person name="Kishida Y."/>
            <person name="Kiyokawa C."/>
            <person name="Kohara M."/>
            <person name="Matsumoto M."/>
            <person name="Matsuno A."/>
            <person name="Nakazaki N."/>
            <person name="Shimpo S."/>
            <person name="Takeuchi C."/>
            <person name="Yamada M."/>
            <person name="Tabata S."/>
        </authorList>
    </citation>
    <scope>NUCLEOTIDE SEQUENCE [LARGE SCALE GENOMIC DNA]</scope>
    <source>
        <strain evidence="3">ATCC 29082 / PCC 7421</strain>
    </source>
</reference>
<dbReference type="InterPro" id="IPR058502">
    <property type="entry name" value="PLL-like_beta-prop"/>
</dbReference>
<dbReference type="EMBL" id="BA000045">
    <property type="protein sequence ID" value="BAC88094.1"/>
    <property type="molecule type" value="Genomic_DNA"/>
</dbReference>
<proteinExistence type="predicted"/>
<dbReference type="SUPFAM" id="SSF89372">
    <property type="entry name" value="Fucose-specific lectin"/>
    <property type="match status" value="2"/>
</dbReference>